<evidence type="ECO:0000259" key="2">
    <source>
        <dbReference type="PROSITE" id="PS50930"/>
    </source>
</evidence>
<keyword evidence="1" id="KW-1133">Transmembrane helix</keyword>
<organism evidence="3">
    <name type="scientific">Gymnodinialimonas phycosphaerae</name>
    <dbReference type="NCBI Taxonomy" id="2841589"/>
    <lineage>
        <taxon>Bacteria</taxon>
        <taxon>Pseudomonadati</taxon>
        <taxon>Pseudomonadota</taxon>
        <taxon>Alphaproteobacteria</taxon>
        <taxon>Rhodobacterales</taxon>
        <taxon>Paracoccaceae</taxon>
        <taxon>Gymnodinialimonas</taxon>
    </lineage>
</organism>
<evidence type="ECO:0000313" key="4">
    <source>
        <dbReference type="Proteomes" id="UP000693972"/>
    </source>
</evidence>
<dbReference type="EMBL" id="JAIMBW010000001">
    <property type="protein sequence ID" value="MBY4895027.1"/>
    <property type="molecule type" value="Genomic_DNA"/>
</dbReference>
<dbReference type="PROSITE" id="PS50930">
    <property type="entry name" value="HTH_LYTTR"/>
    <property type="match status" value="1"/>
</dbReference>
<name>A0A975YFS3_9RHOB</name>
<dbReference type="EMBL" id="CP078073">
    <property type="protein sequence ID" value="QXL87636.1"/>
    <property type="molecule type" value="Genomic_DNA"/>
</dbReference>
<protein>
    <submittedName>
        <fullName evidence="3">LytTR family transcriptional regulator</fullName>
    </submittedName>
</protein>
<dbReference type="Pfam" id="PF04397">
    <property type="entry name" value="LytTR"/>
    <property type="match status" value="1"/>
</dbReference>
<dbReference type="SMART" id="SM00850">
    <property type="entry name" value="LytTR"/>
    <property type="match status" value="1"/>
</dbReference>
<sequence length="268" mass="29722">MRMKTNASGSLAGKRQDWVIRLAVAIFASLVAAMLGPFATYEHYSFIERLLYWGGLIMVLLFPAQIVRDTVYRISPGSPLKRDLLAAGAVSIMVGSVVWAFNHFFMSFDVATGLFYLEHIVIVLLVCLVPVSVRVYLRMSLHDIQSQSVANDVDQPIMTEAQAAFVRRLKPEKRGVVIRVSADDHQVEVWTDQGGSKLRLRFGDALEELTAFDGTRIHRSHWVAYSAIVAVVPDGRRHTAKLDCGMQLPVSPSGLKALKEAGIAVQDR</sequence>
<evidence type="ECO:0000256" key="1">
    <source>
        <dbReference type="SAM" id="Phobius"/>
    </source>
</evidence>
<proteinExistence type="predicted"/>
<keyword evidence="1" id="KW-0472">Membrane</keyword>
<feature type="transmembrane region" description="Helical" evidence="1">
    <location>
        <begin position="84"/>
        <end position="102"/>
    </location>
</feature>
<dbReference type="Proteomes" id="UP000693972">
    <property type="component" value="Unassembled WGS sequence"/>
</dbReference>
<dbReference type="InterPro" id="IPR007492">
    <property type="entry name" value="LytTR_DNA-bd_dom"/>
</dbReference>
<keyword evidence="4" id="KW-1185">Reference proteome</keyword>
<dbReference type="GO" id="GO:0003677">
    <property type="term" value="F:DNA binding"/>
    <property type="evidence" value="ECO:0007669"/>
    <property type="project" value="InterPro"/>
</dbReference>
<dbReference type="AlphaFoldDB" id="A0A975YFS3"/>
<dbReference type="RefSeq" id="WP_257894499.1">
    <property type="nucleotide sequence ID" value="NZ_JAIMBW010000001.1"/>
</dbReference>
<reference evidence="3 4" key="1">
    <citation type="submission" date="2021-07" db="EMBL/GenBank/DDBJ databases">
        <title>Karlodiniumbacter phycospheric gen. nov., sp. nov., a phycosphere bacterium isolated from karlodinium veneficum.</title>
        <authorList>
            <person name="Peng Y."/>
            <person name="Jiang L."/>
            <person name="Lee J."/>
        </authorList>
    </citation>
    <scope>NUCLEOTIDE SEQUENCE</scope>
    <source>
        <strain evidence="3 4">N5</strain>
    </source>
</reference>
<evidence type="ECO:0000313" key="3">
    <source>
        <dbReference type="EMBL" id="QXL87636.1"/>
    </source>
</evidence>
<feature type="transmembrane region" description="Helical" evidence="1">
    <location>
        <begin position="20"/>
        <end position="39"/>
    </location>
</feature>
<feature type="transmembrane region" description="Helical" evidence="1">
    <location>
        <begin position="114"/>
        <end position="137"/>
    </location>
</feature>
<gene>
    <name evidence="3" type="ORF">KUL25_19890</name>
</gene>
<keyword evidence="1" id="KW-0812">Transmembrane</keyword>
<dbReference type="Gene3D" id="2.40.50.1020">
    <property type="entry name" value="LytTr DNA-binding domain"/>
    <property type="match status" value="1"/>
</dbReference>
<feature type="transmembrane region" description="Helical" evidence="1">
    <location>
        <begin position="51"/>
        <end position="72"/>
    </location>
</feature>
<accession>A0A975YFS3</accession>
<feature type="domain" description="HTH LytTR-type" evidence="2">
    <location>
        <begin position="177"/>
        <end position="264"/>
    </location>
</feature>